<dbReference type="EMBL" id="BDQV01000114">
    <property type="protein sequence ID" value="GAY55111.1"/>
    <property type="molecule type" value="Genomic_DNA"/>
</dbReference>
<dbReference type="PANTHER" id="PTHR30001">
    <property type="entry name" value="RIBONUCLEASE"/>
    <property type="match status" value="1"/>
</dbReference>
<dbReference type="GO" id="GO:0006364">
    <property type="term" value="P:rRNA processing"/>
    <property type="evidence" value="ECO:0007669"/>
    <property type="project" value="TreeGrafter"/>
</dbReference>
<dbReference type="GO" id="GO:0005737">
    <property type="term" value="C:cytoplasm"/>
    <property type="evidence" value="ECO:0007669"/>
    <property type="project" value="TreeGrafter"/>
</dbReference>
<proteinExistence type="predicted"/>
<accession>A0A2H5PRY6</accession>
<reference evidence="2 3" key="1">
    <citation type="journal article" date="2017" name="Front. Genet.">
        <title>Draft sequencing of the heterozygous diploid genome of Satsuma (Citrus unshiu Marc.) using a hybrid assembly approach.</title>
        <authorList>
            <person name="Shimizu T."/>
            <person name="Tanizawa Y."/>
            <person name="Mochizuki T."/>
            <person name="Nagasaki H."/>
            <person name="Yoshioka T."/>
            <person name="Toyoda A."/>
            <person name="Fujiyama A."/>
            <person name="Kaminuma E."/>
            <person name="Nakamura Y."/>
        </authorList>
    </citation>
    <scope>NUCLEOTIDE SEQUENCE [LARGE SCALE GENOMIC DNA]</scope>
    <source>
        <strain evidence="3">cv. Miyagawa wase</strain>
    </source>
</reference>
<evidence type="ECO:0000313" key="3">
    <source>
        <dbReference type="Proteomes" id="UP000236630"/>
    </source>
</evidence>
<evidence type="ECO:0000313" key="2">
    <source>
        <dbReference type="EMBL" id="GAY55111.1"/>
    </source>
</evidence>
<keyword evidence="1" id="KW-0378">Hydrolase</keyword>
<dbReference type="AlphaFoldDB" id="A0A2H5PRY6"/>
<name>A0A2H5PRY6_CITUN</name>
<dbReference type="PANTHER" id="PTHR30001:SF1">
    <property type="entry name" value="RIBONUCLEASE E_G-LIKE PROTEIN, CHLOROPLASTIC"/>
    <property type="match status" value="1"/>
</dbReference>
<dbReference type="GO" id="GO:0004540">
    <property type="term" value="F:RNA nuclease activity"/>
    <property type="evidence" value="ECO:0007669"/>
    <property type="project" value="InterPro"/>
</dbReference>
<keyword evidence="1" id="KW-0540">Nuclease</keyword>
<keyword evidence="3" id="KW-1185">Reference proteome</keyword>
<organism evidence="2 3">
    <name type="scientific">Citrus unshiu</name>
    <name type="common">Satsuma mandarin</name>
    <name type="synonym">Citrus nobilis var. unshiu</name>
    <dbReference type="NCBI Taxonomy" id="55188"/>
    <lineage>
        <taxon>Eukaryota</taxon>
        <taxon>Viridiplantae</taxon>
        <taxon>Streptophyta</taxon>
        <taxon>Embryophyta</taxon>
        <taxon>Tracheophyta</taxon>
        <taxon>Spermatophyta</taxon>
        <taxon>Magnoliopsida</taxon>
        <taxon>eudicotyledons</taxon>
        <taxon>Gunneridae</taxon>
        <taxon>Pentapetalae</taxon>
        <taxon>rosids</taxon>
        <taxon>malvids</taxon>
        <taxon>Sapindales</taxon>
        <taxon>Rutaceae</taxon>
        <taxon>Aurantioideae</taxon>
        <taxon>Citrus</taxon>
    </lineage>
</organism>
<protein>
    <submittedName>
        <fullName evidence="2">Uncharacterized protein</fullName>
    </submittedName>
</protein>
<gene>
    <name evidence="2" type="ORF">CUMW_161950</name>
</gene>
<evidence type="ECO:0000256" key="1">
    <source>
        <dbReference type="ARBA" id="ARBA00022722"/>
    </source>
</evidence>
<dbReference type="GO" id="GO:0003723">
    <property type="term" value="F:RNA binding"/>
    <property type="evidence" value="ECO:0007669"/>
    <property type="project" value="InterPro"/>
</dbReference>
<dbReference type="Proteomes" id="UP000236630">
    <property type="component" value="Unassembled WGS sequence"/>
</dbReference>
<comment type="caution">
    <text evidence="2">The sequence shown here is derived from an EMBL/GenBank/DDBJ whole genome shotgun (WGS) entry which is preliminary data.</text>
</comment>
<sequence>MPMKLGLRASLTYPIDMSPNKHIFSEDMLCFVTLSHFLAMMEQKADPENPKSWPRFILRVDHHMCNYLTSGKRTRLAVLSSSLKAWILLKVARGFTRGAFEVIPYTDDKASENQHQVAISLLRSAEARANKSGKKVTLVPIKKLKSGRK</sequence>
<dbReference type="InterPro" id="IPR004659">
    <property type="entry name" value="RNase_E/G"/>
</dbReference>
<dbReference type="STRING" id="55188.A0A2H5PRY6"/>